<dbReference type="Pfam" id="PF00413">
    <property type="entry name" value="Peptidase_M10"/>
    <property type="match status" value="1"/>
</dbReference>
<organism evidence="8 9">
    <name type="scientific">Collinsella tanakaei</name>
    <dbReference type="NCBI Taxonomy" id="626935"/>
    <lineage>
        <taxon>Bacteria</taxon>
        <taxon>Bacillati</taxon>
        <taxon>Actinomycetota</taxon>
        <taxon>Coriobacteriia</taxon>
        <taxon>Coriobacteriales</taxon>
        <taxon>Coriobacteriaceae</taxon>
        <taxon>Collinsella</taxon>
    </lineage>
</organism>
<protein>
    <recommendedName>
        <fullName evidence="7">Peptidase metallopeptidase domain-containing protein</fullName>
    </recommendedName>
</protein>
<keyword evidence="1" id="KW-0645">Protease</keyword>
<evidence type="ECO:0000256" key="6">
    <source>
        <dbReference type="SAM" id="SignalP"/>
    </source>
</evidence>
<keyword evidence="5" id="KW-0482">Metalloprotease</keyword>
<evidence type="ECO:0000313" key="8">
    <source>
        <dbReference type="EMBL" id="RGL11598.1"/>
    </source>
</evidence>
<evidence type="ECO:0000256" key="2">
    <source>
        <dbReference type="ARBA" id="ARBA00022723"/>
    </source>
</evidence>
<evidence type="ECO:0000256" key="1">
    <source>
        <dbReference type="ARBA" id="ARBA00022670"/>
    </source>
</evidence>
<feature type="signal peptide" evidence="6">
    <location>
        <begin position="1"/>
        <end position="28"/>
    </location>
</feature>
<dbReference type="PANTHER" id="PTHR10201">
    <property type="entry name" value="MATRIX METALLOPROTEINASE"/>
    <property type="match status" value="1"/>
</dbReference>
<gene>
    <name evidence="8" type="ORF">DXC81_02050</name>
</gene>
<keyword evidence="3" id="KW-0378">Hydrolase</keyword>
<dbReference type="InterPro" id="IPR006026">
    <property type="entry name" value="Peptidase_Metallo"/>
</dbReference>
<evidence type="ECO:0000256" key="4">
    <source>
        <dbReference type="ARBA" id="ARBA00022833"/>
    </source>
</evidence>
<name>A0A3E4QXG6_9ACTN</name>
<dbReference type="GO" id="GO:0006508">
    <property type="term" value="P:proteolysis"/>
    <property type="evidence" value="ECO:0007669"/>
    <property type="project" value="UniProtKB-KW"/>
</dbReference>
<evidence type="ECO:0000259" key="7">
    <source>
        <dbReference type="SMART" id="SM00235"/>
    </source>
</evidence>
<dbReference type="SMART" id="SM00235">
    <property type="entry name" value="ZnMc"/>
    <property type="match status" value="1"/>
</dbReference>
<dbReference type="Proteomes" id="UP000260943">
    <property type="component" value="Unassembled WGS sequence"/>
</dbReference>
<reference evidence="8 9" key="1">
    <citation type="submission" date="2018-08" db="EMBL/GenBank/DDBJ databases">
        <title>A genome reference for cultivated species of the human gut microbiota.</title>
        <authorList>
            <person name="Zou Y."/>
            <person name="Xue W."/>
            <person name="Luo G."/>
        </authorList>
    </citation>
    <scope>NUCLEOTIDE SEQUENCE [LARGE SCALE GENOMIC DNA]</scope>
    <source>
        <strain evidence="8 9">TF08-14</strain>
    </source>
</reference>
<dbReference type="EMBL" id="QSRJ01000002">
    <property type="protein sequence ID" value="RGL11598.1"/>
    <property type="molecule type" value="Genomic_DNA"/>
</dbReference>
<dbReference type="GO" id="GO:0008270">
    <property type="term" value="F:zinc ion binding"/>
    <property type="evidence" value="ECO:0007669"/>
    <property type="project" value="InterPro"/>
</dbReference>
<dbReference type="InterPro" id="IPR001818">
    <property type="entry name" value="Pept_M10_metallopeptidase"/>
</dbReference>
<accession>A0A3E4QXG6</accession>
<dbReference type="SUPFAM" id="SSF55486">
    <property type="entry name" value="Metalloproteases ('zincins'), catalytic domain"/>
    <property type="match status" value="1"/>
</dbReference>
<keyword evidence="6" id="KW-0732">Signal</keyword>
<evidence type="ECO:0000256" key="3">
    <source>
        <dbReference type="ARBA" id="ARBA00022801"/>
    </source>
</evidence>
<dbReference type="RefSeq" id="WP_117678955.1">
    <property type="nucleotide sequence ID" value="NZ_CAJJKC010000003.1"/>
</dbReference>
<evidence type="ECO:0000256" key="5">
    <source>
        <dbReference type="ARBA" id="ARBA00023049"/>
    </source>
</evidence>
<dbReference type="GO" id="GO:0031012">
    <property type="term" value="C:extracellular matrix"/>
    <property type="evidence" value="ECO:0007669"/>
    <property type="project" value="InterPro"/>
</dbReference>
<proteinExistence type="predicted"/>
<dbReference type="InterPro" id="IPR021190">
    <property type="entry name" value="Pept_M10A"/>
</dbReference>
<keyword evidence="4" id="KW-0862">Zinc</keyword>
<dbReference type="PANTHER" id="PTHR10201:SF323">
    <property type="entry name" value="MATRIX METALLOPROTEINASE-21"/>
    <property type="match status" value="1"/>
</dbReference>
<feature type="chain" id="PRO_5039231232" description="Peptidase metallopeptidase domain-containing protein" evidence="6">
    <location>
        <begin position="29"/>
        <end position="192"/>
    </location>
</feature>
<dbReference type="PRINTS" id="PR00138">
    <property type="entry name" value="MATRIXIN"/>
</dbReference>
<dbReference type="AlphaFoldDB" id="A0A3E4QXG6"/>
<keyword evidence="2" id="KW-0479">Metal-binding</keyword>
<evidence type="ECO:0000313" key="9">
    <source>
        <dbReference type="Proteomes" id="UP000260943"/>
    </source>
</evidence>
<dbReference type="InterPro" id="IPR024079">
    <property type="entry name" value="MetalloPept_cat_dom_sf"/>
</dbReference>
<dbReference type="GO" id="GO:0004222">
    <property type="term" value="F:metalloendopeptidase activity"/>
    <property type="evidence" value="ECO:0007669"/>
    <property type="project" value="InterPro"/>
</dbReference>
<dbReference type="Gene3D" id="3.40.390.10">
    <property type="entry name" value="Collagenase (Catalytic Domain)"/>
    <property type="match status" value="1"/>
</dbReference>
<comment type="caution">
    <text evidence="8">The sequence shown here is derived from an EMBL/GenBank/DDBJ whole genome shotgun (WGS) entry which is preliminary data.</text>
</comment>
<sequence length="192" mass="21397">MKRSAKKCVAGLIALVAGICILPASVPAYTLNHVRVDTDLWYRPNSAFYAGSRDAMRTAMRTWNVYLPEGGRLCFDNTSHSLTSYPSRDGLCRIYKTKSGGSNYVAQNTYWYDSMTGILSESDVDINANYSWNNGAASGAYDVQSVFLHEMGHSVGLGHSEYSNAVMYRYVYTNTLRRSLASDDINGVKYLY</sequence>
<feature type="domain" description="Peptidase metallopeptidase" evidence="7">
    <location>
        <begin position="23"/>
        <end position="192"/>
    </location>
</feature>